<evidence type="ECO:0000313" key="1">
    <source>
        <dbReference type="EMBL" id="KAI9912556.1"/>
    </source>
</evidence>
<dbReference type="EMBL" id="CM047583">
    <property type="protein sequence ID" value="KAI9912556.1"/>
    <property type="molecule type" value="Genomic_DNA"/>
</dbReference>
<protein>
    <submittedName>
        <fullName evidence="1">Uncharacterized protein</fullName>
    </submittedName>
</protein>
<name>A0ACC0W3H7_9STRA</name>
<reference evidence="1 2" key="1">
    <citation type="journal article" date="2022" name="bioRxiv">
        <title>The genome of the oomycete Peronosclerospora sorghi, a cosmopolitan pathogen of maize and sorghum, is inflated with dispersed pseudogenes.</title>
        <authorList>
            <person name="Fletcher K."/>
            <person name="Martin F."/>
            <person name="Isakeit T."/>
            <person name="Cavanaugh K."/>
            <person name="Magill C."/>
            <person name="Michelmore R."/>
        </authorList>
    </citation>
    <scope>NUCLEOTIDE SEQUENCE [LARGE SCALE GENOMIC DNA]</scope>
    <source>
        <strain evidence="1">P6</strain>
    </source>
</reference>
<sequence>MLLVTTILEAPNTFSADELVKYLNLTFQLEKEYKSLNSDRWKLSDHYYVETFKSNGVSVDVLNIDTNFADSHGVMQICCQFYGYIKKKKLSAAEAKKLGNTCNDRIPGGELCAGRCAGGSNAMNNACADTINGGMAH</sequence>
<proteinExistence type="predicted"/>
<gene>
    <name evidence="1" type="ORF">PsorP6_006169</name>
</gene>
<evidence type="ECO:0000313" key="2">
    <source>
        <dbReference type="Proteomes" id="UP001163321"/>
    </source>
</evidence>
<dbReference type="Proteomes" id="UP001163321">
    <property type="component" value="Chromosome 4"/>
</dbReference>
<organism evidence="1 2">
    <name type="scientific">Peronosclerospora sorghi</name>
    <dbReference type="NCBI Taxonomy" id="230839"/>
    <lineage>
        <taxon>Eukaryota</taxon>
        <taxon>Sar</taxon>
        <taxon>Stramenopiles</taxon>
        <taxon>Oomycota</taxon>
        <taxon>Peronosporomycetes</taxon>
        <taxon>Peronosporales</taxon>
        <taxon>Peronosporaceae</taxon>
        <taxon>Peronosclerospora</taxon>
    </lineage>
</organism>
<comment type="caution">
    <text evidence="1">The sequence shown here is derived from an EMBL/GenBank/DDBJ whole genome shotgun (WGS) entry which is preliminary data.</text>
</comment>
<keyword evidence="2" id="KW-1185">Reference proteome</keyword>
<accession>A0ACC0W3H7</accession>